<feature type="domain" description="4Fe-4S ferredoxin-type" evidence="4">
    <location>
        <begin position="270"/>
        <end position="299"/>
    </location>
</feature>
<evidence type="ECO:0000259" key="4">
    <source>
        <dbReference type="PROSITE" id="PS51379"/>
    </source>
</evidence>
<accession>A9A0J9</accession>
<evidence type="ECO:0000313" key="5">
    <source>
        <dbReference type="EMBL" id="ABW67499.1"/>
    </source>
</evidence>
<dbReference type="RefSeq" id="WP_012175115.1">
    <property type="nucleotide sequence ID" value="NC_009943.1"/>
</dbReference>
<dbReference type="EMBL" id="CP000859">
    <property type="protein sequence ID" value="ABW67499.1"/>
    <property type="molecule type" value="Genomic_DNA"/>
</dbReference>
<dbReference type="Proteomes" id="UP000008561">
    <property type="component" value="Chromosome"/>
</dbReference>
<reference evidence="5 6" key="1">
    <citation type="submission" date="2007-10" db="EMBL/GenBank/DDBJ databases">
        <title>Complete sequence of Desulfococcus oleovorans Hxd3.</title>
        <authorList>
            <consortium name="US DOE Joint Genome Institute"/>
            <person name="Copeland A."/>
            <person name="Lucas S."/>
            <person name="Lapidus A."/>
            <person name="Barry K."/>
            <person name="Glavina del Rio T."/>
            <person name="Dalin E."/>
            <person name="Tice H."/>
            <person name="Pitluck S."/>
            <person name="Kiss H."/>
            <person name="Brettin T."/>
            <person name="Bruce D."/>
            <person name="Detter J.C."/>
            <person name="Han C."/>
            <person name="Schmutz J."/>
            <person name="Larimer F."/>
            <person name="Land M."/>
            <person name="Hauser L."/>
            <person name="Kyrpides N."/>
            <person name="Kim E."/>
            <person name="Wawrik B."/>
            <person name="Richardson P."/>
        </authorList>
    </citation>
    <scope>NUCLEOTIDE SEQUENCE [LARGE SCALE GENOMIC DNA]</scope>
    <source>
        <strain evidence="6">DSM 6200 / JCM 39069 / Hxd3</strain>
    </source>
</reference>
<protein>
    <submittedName>
        <fullName evidence="5">4Fe-4S ferredoxin iron-sulfur binding domain protein</fullName>
    </submittedName>
</protein>
<evidence type="ECO:0000256" key="2">
    <source>
        <dbReference type="ARBA" id="ARBA00023004"/>
    </source>
</evidence>
<dbReference type="PROSITE" id="PS00198">
    <property type="entry name" value="4FE4S_FER_1"/>
    <property type="match status" value="1"/>
</dbReference>
<organism evidence="5 6">
    <name type="scientific">Desulfosudis oleivorans (strain DSM 6200 / JCM 39069 / Hxd3)</name>
    <name type="common">Desulfococcus oleovorans</name>
    <dbReference type="NCBI Taxonomy" id="96561"/>
    <lineage>
        <taxon>Bacteria</taxon>
        <taxon>Pseudomonadati</taxon>
        <taxon>Thermodesulfobacteriota</taxon>
        <taxon>Desulfobacteria</taxon>
        <taxon>Desulfobacterales</taxon>
        <taxon>Desulfosudaceae</taxon>
        <taxon>Desulfosudis</taxon>
    </lineage>
</organism>
<evidence type="ECO:0000313" key="6">
    <source>
        <dbReference type="Proteomes" id="UP000008561"/>
    </source>
</evidence>
<dbReference type="GO" id="GO:0046872">
    <property type="term" value="F:metal ion binding"/>
    <property type="evidence" value="ECO:0007669"/>
    <property type="project" value="UniProtKB-KW"/>
</dbReference>
<dbReference type="PROSITE" id="PS51379">
    <property type="entry name" value="4FE4S_FER_2"/>
    <property type="match status" value="2"/>
</dbReference>
<dbReference type="Pfam" id="PF14697">
    <property type="entry name" value="Fer4_21"/>
    <property type="match status" value="1"/>
</dbReference>
<dbReference type="InterPro" id="IPR017896">
    <property type="entry name" value="4Fe4S_Fe-S-bd"/>
</dbReference>
<dbReference type="eggNOG" id="COG1145">
    <property type="taxonomic scope" value="Bacteria"/>
</dbReference>
<dbReference type="HOGENOM" id="CLU_043380_0_0_7"/>
<dbReference type="AlphaFoldDB" id="A9A0J9"/>
<dbReference type="OrthoDB" id="5488678at2"/>
<gene>
    <name evidence="5" type="ordered locus">Dole_1695</name>
</gene>
<feature type="domain" description="4Fe-4S ferredoxin-type" evidence="4">
    <location>
        <begin position="300"/>
        <end position="329"/>
    </location>
</feature>
<keyword evidence="3" id="KW-0411">Iron-sulfur</keyword>
<dbReference type="STRING" id="96561.Dole_1695"/>
<dbReference type="KEGG" id="dol:Dole_1695"/>
<dbReference type="InterPro" id="IPR017900">
    <property type="entry name" value="4Fe4S_Fe_S_CS"/>
</dbReference>
<evidence type="ECO:0000256" key="3">
    <source>
        <dbReference type="ARBA" id="ARBA00023014"/>
    </source>
</evidence>
<keyword evidence="2" id="KW-0408">Iron</keyword>
<keyword evidence="1" id="KW-0479">Metal-binding</keyword>
<evidence type="ECO:0000256" key="1">
    <source>
        <dbReference type="ARBA" id="ARBA00022723"/>
    </source>
</evidence>
<keyword evidence="6" id="KW-1185">Reference proteome</keyword>
<sequence>MNDPVYQRLAEVLDTLPNGFPKTDSGVEIRLLQKMFEPEEADLFGEMKLKFETVDQIATRTKRPKSELASQLDSMWRRGLLFGVDLGGVKLYKMMPWVFGLYEFHIQRMDKEFVELCEAYAPHFGKQFFENGPSLMRVVPVEKEISAGQQALAYDRVSAIIENGQSFGVNECICKKEQHMLDNGCDKPREVCLAVAPVPNVFDNSPLGMRVISKQEAYDILKTAEEAGLVHMAANMKNGQYYICNCCGCCCGVLRAINEMGAHSAVVSNYYAAIDADACIACGVCADERCQVHAIEAADDTYRVIREKCIGCGLCVSTCPSEAIVLVEKPKDEQIDPPENEDHWFMLRGQARGVDFSRFV</sequence>
<dbReference type="SUPFAM" id="SSF54862">
    <property type="entry name" value="4Fe-4S ferredoxins"/>
    <property type="match status" value="1"/>
</dbReference>
<proteinExistence type="predicted"/>
<dbReference type="GO" id="GO:0051536">
    <property type="term" value="F:iron-sulfur cluster binding"/>
    <property type="evidence" value="ECO:0007669"/>
    <property type="project" value="UniProtKB-KW"/>
</dbReference>
<name>A9A0J9_DESOH</name>
<dbReference type="Gene3D" id="3.30.70.20">
    <property type="match status" value="1"/>
</dbReference>